<accession>A0A2N1JG36</accession>
<dbReference type="Pfam" id="PF12955">
    <property type="entry name" value="Vps3844_C"/>
    <property type="match status" value="1"/>
</dbReference>
<keyword evidence="1" id="KW-1133">Transmembrane helix</keyword>
<evidence type="ECO:0000313" key="5">
    <source>
        <dbReference type="Proteomes" id="UP000232875"/>
    </source>
</evidence>
<dbReference type="OrthoDB" id="5583277at2759"/>
<proteinExistence type="predicted"/>
<keyword evidence="1" id="KW-0472">Membrane</keyword>
<protein>
    <recommendedName>
        <fullName evidence="3">Vacuolar sorting protein Vps3844 C-terminal domain-containing protein</fullName>
    </recommendedName>
</protein>
<dbReference type="Proteomes" id="UP000232875">
    <property type="component" value="Unassembled WGS sequence"/>
</dbReference>
<dbReference type="InterPro" id="IPR053065">
    <property type="entry name" value="Archenteron_Induction-Rel"/>
</dbReference>
<evidence type="ECO:0000259" key="3">
    <source>
        <dbReference type="Pfam" id="PF12955"/>
    </source>
</evidence>
<feature type="chain" id="PRO_5014761435" description="Vacuolar sorting protein Vps3844 C-terminal domain-containing protein" evidence="2">
    <location>
        <begin position="17"/>
        <end position="351"/>
    </location>
</feature>
<dbReference type="AlphaFoldDB" id="A0A2N1JG36"/>
<dbReference type="InterPro" id="IPR024382">
    <property type="entry name" value="Vps3844_C"/>
</dbReference>
<keyword evidence="1" id="KW-0812">Transmembrane</keyword>
<feature type="transmembrane region" description="Helical" evidence="1">
    <location>
        <begin position="309"/>
        <end position="332"/>
    </location>
</feature>
<dbReference type="EMBL" id="KZ454987">
    <property type="protein sequence ID" value="PKI85507.1"/>
    <property type="molecule type" value="Genomic_DNA"/>
</dbReference>
<gene>
    <name evidence="4" type="ORF">MVES_000450</name>
</gene>
<keyword evidence="5" id="KW-1185">Reference proteome</keyword>
<name>A0A2N1JG36_9BASI</name>
<dbReference type="PANTHER" id="PTHR36853:SF1">
    <property type="entry name" value="DUF3844 DOMAIN-CONTAINING PROTEIN"/>
    <property type="match status" value="1"/>
</dbReference>
<feature type="domain" description="Vacuolar sorting protein Vps3844 C-terminal" evidence="3">
    <location>
        <begin position="249"/>
        <end position="344"/>
    </location>
</feature>
<evidence type="ECO:0000256" key="1">
    <source>
        <dbReference type="SAM" id="Phobius"/>
    </source>
</evidence>
<evidence type="ECO:0000256" key="2">
    <source>
        <dbReference type="SAM" id="SignalP"/>
    </source>
</evidence>
<keyword evidence="2" id="KW-0732">Signal</keyword>
<organism evidence="4 5">
    <name type="scientific">Malassezia vespertilionis</name>
    <dbReference type="NCBI Taxonomy" id="2020962"/>
    <lineage>
        <taxon>Eukaryota</taxon>
        <taxon>Fungi</taxon>
        <taxon>Dikarya</taxon>
        <taxon>Basidiomycota</taxon>
        <taxon>Ustilaginomycotina</taxon>
        <taxon>Malasseziomycetes</taxon>
        <taxon>Malasseziales</taxon>
        <taxon>Malasseziaceae</taxon>
        <taxon>Malassezia</taxon>
    </lineage>
</organism>
<reference evidence="4 5" key="1">
    <citation type="submission" date="2017-10" db="EMBL/GenBank/DDBJ databases">
        <title>A novel species of cold-tolerant Malassezia isolated from bats.</title>
        <authorList>
            <person name="Lorch J.M."/>
            <person name="Palmer J.M."/>
            <person name="Vanderwolf K.J."/>
            <person name="Schmidt K.Z."/>
            <person name="Verant M.L."/>
            <person name="Weller T.J."/>
            <person name="Blehert D.S."/>
        </authorList>
    </citation>
    <scope>NUCLEOTIDE SEQUENCE [LARGE SCALE GENOMIC DNA]</scope>
    <source>
        <strain evidence="4 5">NWHC:44797-103</strain>
    </source>
</reference>
<feature type="signal peptide" evidence="2">
    <location>
        <begin position="1"/>
        <end position="16"/>
    </location>
</feature>
<dbReference type="GO" id="GO:0005783">
    <property type="term" value="C:endoplasmic reticulum"/>
    <property type="evidence" value="ECO:0007669"/>
    <property type="project" value="TreeGrafter"/>
</dbReference>
<evidence type="ECO:0000313" key="4">
    <source>
        <dbReference type="EMBL" id="PKI85507.1"/>
    </source>
</evidence>
<dbReference type="PANTHER" id="PTHR36853">
    <property type="entry name" value="EXPRESSED PROTEIN"/>
    <property type="match status" value="1"/>
</dbReference>
<dbReference type="STRING" id="2020962.A0A2N1JG36"/>
<sequence>MLYVVIALLAPLAVLAESTLYLSGVEDASKSPLQISAQDAHRVLAHHLGVDSNVLPTKRQCGPQVWHHLPADIAEYDATTLFEPMNLFPASMQATHTVSSAASGENFEALAQLYAGAAQGASAWLGQAKNLAGDVLGRFDQELTSLRSLARSDAPSMESVQQMHLDALADIRTEYGAKSATFERAKAQLKETVNTLVQNWAGGVGPIAIVHTDKSGAPLYTRSKVRANTTHDRLHPFVADAPSKDANACHTSPDALRGATNDCNGHGEPKESAKGGKKCWRCACRATKTAGKTQQWTGAACEKEDVASFVLLIIGSIGALFVATVFSIALLYREGAQELPGTLSSIALPPS</sequence>